<comment type="caution">
    <text evidence="1">The sequence shown here is derived from an EMBL/GenBank/DDBJ whole genome shotgun (WGS) entry which is preliminary data.</text>
</comment>
<dbReference type="SUPFAM" id="SSF53756">
    <property type="entry name" value="UDP-Glycosyltransferase/glycogen phosphorylase"/>
    <property type="match status" value="1"/>
</dbReference>
<keyword evidence="2" id="KW-1185">Reference proteome</keyword>
<dbReference type="Proteomes" id="UP001149140">
    <property type="component" value="Unassembled WGS sequence"/>
</dbReference>
<organism evidence="1 2">
    <name type="scientific">Solirubrobacter ginsenosidimutans</name>
    <dbReference type="NCBI Taxonomy" id="490573"/>
    <lineage>
        <taxon>Bacteria</taxon>
        <taxon>Bacillati</taxon>
        <taxon>Actinomycetota</taxon>
        <taxon>Thermoleophilia</taxon>
        <taxon>Solirubrobacterales</taxon>
        <taxon>Solirubrobacteraceae</taxon>
        <taxon>Solirubrobacter</taxon>
    </lineage>
</organism>
<dbReference type="EMBL" id="JAPDOD010000037">
    <property type="protein sequence ID" value="MDA0164758.1"/>
    <property type="molecule type" value="Genomic_DNA"/>
</dbReference>
<protein>
    <recommendedName>
        <fullName evidence="3">Capsular biosynthesis protein</fullName>
    </recommendedName>
</protein>
<evidence type="ECO:0000313" key="1">
    <source>
        <dbReference type="EMBL" id="MDA0164758.1"/>
    </source>
</evidence>
<dbReference type="InterPro" id="IPR043148">
    <property type="entry name" value="TagF_C"/>
</dbReference>
<dbReference type="GO" id="GO:0015774">
    <property type="term" value="P:polysaccharide transport"/>
    <property type="evidence" value="ECO:0007669"/>
    <property type="project" value="InterPro"/>
</dbReference>
<name>A0A9X3S9A2_9ACTN</name>
<dbReference type="RefSeq" id="WP_270044008.1">
    <property type="nucleotide sequence ID" value="NZ_JAPDOD010000037.1"/>
</dbReference>
<evidence type="ECO:0008006" key="3">
    <source>
        <dbReference type="Google" id="ProtNLM"/>
    </source>
</evidence>
<sequence length="451" mass="51434">MRFLFTTLQFEESAAYGRVGTALEGLGHEVRHVTFSRQAALDLRQAGAQAICLADRLRDAAPGDLDLQAQRIEREYPIPSLRDVWLTDPACKGMPERRCLERTVRHFLALEEIFAELEPDVVVPEVGSETMRTAAHLIAARRGATTLFLFYTIFPRPLRLYQDSYHRPIVAPEDVRALDDDERAEVEGFVRTYIDRDKPTLPHRRARITPAKLRDWVRHLRVQRSVDHDNDYLVPGRFVRNFVVQTARRRLSRRLYEPLPEDRKLVYFPLHVTDDFKVKRVIPHCVDQAYLIEQVADALPEGYELVLKEHPVSLGRNPVSFLRRLTRRDNVRMVDAYTSSHELIRRSEAIVVISSTVGLEALLHGKPVLTMGQPFYAGYGVTVDVDSFRELREQVPAVLRFSPDREQTLRFLHAAMRSTYEGAPAGVDASSANAQALARSMTAALERAPAH</sequence>
<accession>A0A9X3S9A2</accession>
<dbReference type="InterPro" id="IPR007833">
    <property type="entry name" value="Capsule_polysaccharide_synth"/>
</dbReference>
<dbReference type="GO" id="GO:0000271">
    <property type="term" value="P:polysaccharide biosynthetic process"/>
    <property type="evidence" value="ECO:0007669"/>
    <property type="project" value="InterPro"/>
</dbReference>
<proteinExistence type="predicted"/>
<dbReference type="Gene3D" id="3.40.50.12580">
    <property type="match status" value="1"/>
</dbReference>
<evidence type="ECO:0000313" key="2">
    <source>
        <dbReference type="Proteomes" id="UP001149140"/>
    </source>
</evidence>
<dbReference type="AlphaFoldDB" id="A0A9X3S9A2"/>
<gene>
    <name evidence="1" type="ORF">OM076_31105</name>
</gene>
<reference evidence="1" key="1">
    <citation type="submission" date="2022-10" db="EMBL/GenBank/DDBJ databases">
        <title>The WGS of Solirubrobacter ginsenosidimutans DSM 21036.</title>
        <authorList>
            <person name="Jiang Z."/>
        </authorList>
    </citation>
    <scope>NUCLEOTIDE SEQUENCE</scope>
    <source>
        <strain evidence="1">DSM 21036</strain>
    </source>
</reference>
<dbReference type="Pfam" id="PF05159">
    <property type="entry name" value="Capsule_synth"/>
    <property type="match status" value="1"/>
</dbReference>